<dbReference type="InterPro" id="IPR042235">
    <property type="entry name" value="ZP-C_dom"/>
</dbReference>
<keyword evidence="3" id="KW-1133">Transmembrane helix</keyword>
<dbReference type="Pfam" id="PF00100">
    <property type="entry name" value="Zona_pellucida"/>
    <property type="match status" value="1"/>
</dbReference>
<keyword evidence="2" id="KW-1015">Disulfide bond</keyword>
<reference evidence="6" key="3">
    <citation type="submission" date="2025-09" db="UniProtKB">
        <authorList>
            <consortium name="Ensembl"/>
        </authorList>
    </citation>
    <scope>IDENTIFICATION</scope>
</reference>
<dbReference type="Pfam" id="PF23344">
    <property type="entry name" value="ZP-N"/>
    <property type="match status" value="1"/>
</dbReference>
<feature type="signal peptide" evidence="4">
    <location>
        <begin position="1"/>
        <end position="28"/>
    </location>
</feature>
<dbReference type="Proteomes" id="UP000008672">
    <property type="component" value="Unassembled WGS sequence"/>
</dbReference>
<protein>
    <submittedName>
        <fullName evidence="6">Si:dkeyp-110a12.4</fullName>
    </submittedName>
</protein>
<dbReference type="InterPro" id="IPR055356">
    <property type="entry name" value="ZP-N"/>
</dbReference>
<keyword evidence="3" id="KW-0812">Transmembrane</keyword>
<dbReference type="Ensembl" id="ENSLACT00000003225.1">
    <property type="protein sequence ID" value="ENSLACP00000003195.1"/>
    <property type="gene ID" value="ENSLACG00000002854.1"/>
</dbReference>
<evidence type="ECO:0000259" key="5">
    <source>
        <dbReference type="PROSITE" id="PS51034"/>
    </source>
</evidence>
<dbReference type="EMBL" id="AFYH01239492">
    <property type="status" value="NOT_ANNOTATED_CDS"/>
    <property type="molecule type" value="Genomic_DNA"/>
</dbReference>
<reference evidence="7" key="1">
    <citation type="submission" date="2011-08" db="EMBL/GenBank/DDBJ databases">
        <title>The draft genome of Latimeria chalumnae.</title>
        <authorList>
            <person name="Di Palma F."/>
            <person name="Alfoldi J."/>
            <person name="Johnson J."/>
            <person name="Berlin A."/>
            <person name="Gnerre S."/>
            <person name="Jaffe D."/>
            <person name="MacCallum I."/>
            <person name="Young S."/>
            <person name="Walker B.J."/>
            <person name="Lander E."/>
            <person name="Lindblad-Toh K."/>
        </authorList>
    </citation>
    <scope>NUCLEOTIDE SEQUENCE [LARGE SCALE GENOMIC DNA]</scope>
    <source>
        <strain evidence="7">Wild caught</strain>
    </source>
</reference>
<dbReference type="EMBL" id="AFYH01239489">
    <property type="status" value="NOT_ANNOTATED_CDS"/>
    <property type="molecule type" value="Genomic_DNA"/>
</dbReference>
<dbReference type="EMBL" id="AFYH01239490">
    <property type="status" value="NOT_ANNOTATED_CDS"/>
    <property type="molecule type" value="Genomic_DNA"/>
</dbReference>
<dbReference type="PANTHER" id="PTHR14002:SF50">
    <property type="entry name" value="ALPHA-TECTORIN-LIKE-RELATED"/>
    <property type="match status" value="1"/>
</dbReference>
<dbReference type="PANTHER" id="PTHR14002">
    <property type="entry name" value="ENDOGLIN/TGF-BETA RECEPTOR TYPE III"/>
    <property type="match status" value="1"/>
</dbReference>
<sequence length="381" mass="43187">RMALLKLVSSNLVLMVLCLTAMLDTFSAIGVDVEEEMNETVICTKDLMEVEIHKKFFLSKSPPVSIWDLHLNDPDCRGIDTGTSYVFSIKTNLSDCGTITASDDAYITFINTIHNNETEVITRTYINIMFACRYPINYMVQQSNGENMINVAIRTIVLNTEDGNFSVSMILYKDEYFEDRWMTTPSLTLEENIYVKVNMIPSHLIMRLERCWATPTNDPYGPIQYTFIKDSCPEVTNDQMLSVILNGYGPEAMFRIWMFKFVGDSYKDIFLHCDVQICHNTAGVCQPNCTDDRGQTRTRRHIVPFHTVSYGPIRRKITDNAGAGQSTGNLPPVETLILGGLLVAVLVITGIFGKLWCQSREEQPTMQAQLTLSNFHHLEVP</sequence>
<dbReference type="InParanoid" id="H3A0M4"/>
<dbReference type="eggNOG" id="ENOG502QWB3">
    <property type="taxonomic scope" value="Eukaryota"/>
</dbReference>
<evidence type="ECO:0000256" key="1">
    <source>
        <dbReference type="ARBA" id="ARBA00022729"/>
    </source>
</evidence>
<keyword evidence="7" id="KW-1185">Reference proteome</keyword>
<evidence type="ECO:0000256" key="2">
    <source>
        <dbReference type="ARBA" id="ARBA00023157"/>
    </source>
</evidence>
<keyword evidence="3" id="KW-0472">Membrane</keyword>
<feature type="transmembrane region" description="Helical" evidence="3">
    <location>
        <begin position="336"/>
        <end position="357"/>
    </location>
</feature>
<evidence type="ECO:0000256" key="3">
    <source>
        <dbReference type="SAM" id="Phobius"/>
    </source>
</evidence>
<organism evidence="6 7">
    <name type="scientific">Latimeria chalumnae</name>
    <name type="common">Coelacanth</name>
    <dbReference type="NCBI Taxonomy" id="7897"/>
    <lineage>
        <taxon>Eukaryota</taxon>
        <taxon>Metazoa</taxon>
        <taxon>Chordata</taxon>
        <taxon>Craniata</taxon>
        <taxon>Vertebrata</taxon>
        <taxon>Euteleostomi</taxon>
        <taxon>Coelacanthiformes</taxon>
        <taxon>Coelacanthidae</taxon>
        <taxon>Latimeria</taxon>
    </lineage>
</organism>
<proteinExistence type="predicted"/>
<feature type="chain" id="PRO_5003579453" evidence="4">
    <location>
        <begin position="29"/>
        <end position="381"/>
    </location>
</feature>
<reference evidence="6" key="2">
    <citation type="submission" date="2025-08" db="UniProtKB">
        <authorList>
            <consortium name="Ensembl"/>
        </authorList>
    </citation>
    <scope>IDENTIFICATION</scope>
</reference>
<evidence type="ECO:0000256" key="4">
    <source>
        <dbReference type="SAM" id="SignalP"/>
    </source>
</evidence>
<dbReference type="STRING" id="7897.ENSLACP00000003195"/>
<accession>H3A0M4</accession>
<dbReference type="SMART" id="SM00241">
    <property type="entry name" value="ZP"/>
    <property type="match status" value="1"/>
</dbReference>
<dbReference type="InterPro" id="IPR055355">
    <property type="entry name" value="ZP-C"/>
</dbReference>
<feature type="domain" description="ZP" evidence="5">
    <location>
        <begin position="42"/>
        <end position="296"/>
    </location>
</feature>
<evidence type="ECO:0000313" key="7">
    <source>
        <dbReference type="Proteomes" id="UP000008672"/>
    </source>
</evidence>
<dbReference type="AlphaFoldDB" id="H3A0M4"/>
<keyword evidence="1 4" id="KW-0732">Signal</keyword>
<dbReference type="GeneTree" id="ENSGT00940000163723"/>
<dbReference type="Gene3D" id="2.60.40.4100">
    <property type="entry name" value="Zona pellucida, ZP-C domain"/>
    <property type="match status" value="1"/>
</dbReference>
<dbReference type="InterPro" id="IPR001507">
    <property type="entry name" value="ZP_dom"/>
</dbReference>
<dbReference type="Gene3D" id="2.60.40.3210">
    <property type="entry name" value="Zona pellucida, ZP-N domain"/>
    <property type="match status" value="1"/>
</dbReference>
<dbReference type="HOGENOM" id="CLU_062643_0_0_1"/>
<evidence type="ECO:0000313" key="6">
    <source>
        <dbReference type="Ensembl" id="ENSLACP00000003195.1"/>
    </source>
</evidence>
<dbReference type="OMA" id="FVCRYPI"/>
<dbReference type="EMBL" id="AFYH01239491">
    <property type="status" value="NOT_ANNOTATED_CDS"/>
    <property type="molecule type" value="Genomic_DNA"/>
</dbReference>
<name>H3A0M4_LATCH</name>
<dbReference type="PROSITE" id="PS51034">
    <property type="entry name" value="ZP_2"/>
    <property type="match status" value="1"/>
</dbReference>